<accession>A0ABT7LV35</accession>
<evidence type="ECO:0000313" key="2">
    <source>
        <dbReference type="Proteomes" id="UP001529255"/>
    </source>
</evidence>
<reference evidence="1 2" key="1">
    <citation type="submission" date="2023-06" db="EMBL/GenBank/DDBJ databases">
        <title>A potential novel species of Streptococcus isolated from human milk sample.</title>
        <authorList>
            <person name="Nguyen H.V."/>
            <person name="Trinh A.T.V."/>
            <person name="Hoang A.T.L."/>
            <person name="Bui L.N.H."/>
            <person name="Tran Q.T.L."/>
            <person name="Trinh T."/>
        </authorList>
    </citation>
    <scope>NUCLEOTIDE SEQUENCE [LARGE SCALE GENOMIC DNA]</scope>
    <source>
        <strain evidence="1 2">VTCC 12812</strain>
    </source>
</reference>
<dbReference type="Pfam" id="PF04237">
    <property type="entry name" value="YjbR"/>
    <property type="match status" value="1"/>
</dbReference>
<keyword evidence="1" id="KW-0238">DNA-binding</keyword>
<dbReference type="RefSeq" id="WP_285956068.1">
    <property type="nucleotide sequence ID" value="NZ_JASUZV010000008.1"/>
</dbReference>
<keyword evidence="2" id="KW-1185">Reference proteome</keyword>
<dbReference type="PANTHER" id="PTHR35145">
    <property type="entry name" value="CYTOPLASMIC PROTEIN-RELATED"/>
    <property type="match status" value="1"/>
</dbReference>
<gene>
    <name evidence="1" type="ORF">QRD39_06750</name>
</gene>
<dbReference type="Gene3D" id="3.90.1150.30">
    <property type="match status" value="1"/>
</dbReference>
<proteinExistence type="predicted"/>
<dbReference type="PANTHER" id="PTHR35145:SF1">
    <property type="entry name" value="CYTOPLASMIC PROTEIN"/>
    <property type="match status" value="1"/>
</dbReference>
<protein>
    <submittedName>
        <fullName evidence="1">MmcQ/YjbR family DNA-binding protein</fullName>
    </submittedName>
</protein>
<dbReference type="Proteomes" id="UP001529255">
    <property type="component" value="Unassembled WGS sequence"/>
</dbReference>
<dbReference type="InterPro" id="IPR007351">
    <property type="entry name" value="YjbR"/>
</dbReference>
<dbReference type="InterPro" id="IPR058532">
    <property type="entry name" value="YjbR/MT2646/Rv2570-like"/>
</dbReference>
<name>A0ABT7LV35_9STRE</name>
<dbReference type="SUPFAM" id="SSF142906">
    <property type="entry name" value="YjbR-like"/>
    <property type="match status" value="1"/>
</dbReference>
<sequence length="355" mass="41103">MTFEDAYFKQKRLNPDSLQAFGFRTTDKGWELRKPLIDQELEARLLIDEEGNLRGQVVDVDLNEPYDTFRSPQARGTYVGQVRQAYGALLSQVAESCYEDQLFSSPQANRLANFLTQEFSDQADHPFEKYPDYLSYRITGKWYALLFPLKGEKLGLDSEKTDQIYDVVNLKVDPKDMEQLMKMEGIFPSYHMSKKSWISLVLDETLPDETVFKLVARSRSLVAPKHLRKTSEPHYWLIPANLKYYDIGAEFSANKEILWTQKASMQKGDFVAIYITAPTKAIRYLCQVLEANIPNQGYREEESIKALMRIKLLHTFMDKDFNSEILKNFGIKTVRGPRHMTDELVQAMSPYLKGK</sequence>
<dbReference type="GO" id="GO:0003677">
    <property type="term" value="F:DNA binding"/>
    <property type="evidence" value="ECO:0007669"/>
    <property type="project" value="UniProtKB-KW"/>
</dbReference>
<dbReference type="InterPro" id="IPR038056">
    <property type="entry name" value="YjbR-like_sf"/>
</dbReference>
<comment type="caution">
    <text evidence="1">The sequence shown here is derived from an EMBL/GenBank/DDBJ whole genome shotgun (WGS) entry which is preliminary data.</text>
</comment>
<organism evidence="1 2">
    <name type="scientific">Streptococcus raffinosi</name>
    <dbReference type="NCBI Taxonomy" id="3053355"/>
    <lineage>
        <taxon>Bacteria</taxon>
        <taxon>Bacillati</taxon>
        <taxon>Bacillota</taxon>
        <taxon>Bacilli</taxon>
        <taxon>Lactobacillales</taxon>
        <taxon>Streptococcaceae</taxon>
        <taxon>Streptococcus</taxon>
    </lineage>
</organism>
<evidence type="ECO:0000313" key="1">
    <source>
        <dbReference type="EMBL" id="MDL5043808.1"/>
    </source>
</evidence>
<dbReference type="EMBL" id="JASUZV010000008">
    <property type="protein sequence ID" value="MDL5043808.1"/>
    <property type="molecule type" value="Genomic_DNA"/>
</dbReference>